<keyword evidence="2" id="KW-0378">Hydrolase</keyword>
<evidence type="ECO:0000259" key="3">
    <source>
        <dbReference type="Pfam" id="PF03061"/>
    </source>
</evidence>
<dbReference type="InterPro" id="IPR003736">
    <property type="entry name" value="PAAI_dom"/>
</dbReference>
<dbReference type="Pfam" id="PF03061">
    <property type="entry name" value="4HBT"/>
    <property type="match status" value="1"/>
</dbReference>
<dbReference type="NCBIfam" id="TIGR00369">
    <property type="entry name" value="unchar_dom_1"/>
    <property type="match status" value="1"/>
</dbReference>
<proteinExistence type="inferred from homology"/>
<evidence type="ECO:0000256" key="2">
    <source>
        <dbReference type="ARBA" id="ARBA00022801"/>
    </source>
</evidence>
<comment type="similarity">
    <text evidence="1">Belongs to the thioesterase PaaI family.</text>
</comment>
<gene>
    <name evidence="4" type="ORF">KARMA_1231</name>
</gene>
<name>A0A1M4MZ37_9RHOB</name>
<evidence type="ECO:0000256" key="1">
    <source>
        <dbReference type="ARBA" id="ARBA00008324"/>
    </source>
</evidence>
<organism evidence="4 5">
    <name type="scientific">Donghicola eburneus</name>
    <dbReference type="NCBI Taxonomy" id="393278"/>
    <lineage>
        <taxon>Bacteria</taxon>
        <taxon>Pseudomonadati</taxon>
        <taxon>Pseudomonadota</taxon>
        <taxon>Alphaproteobacteria</taxon>
        <taxon>Rhodobacterales</taxon>
        <taxon>Roseobacteraceae</taxon>
        <taxon>Donghicola</taxon>
    </lineage>
</organism>
<dbReference type="RefSeq" id="WP_072705576.1">
    <property type="nucleotide sequence ID" value="NZ_FMJB01000041.1"/>
</dbReference>
<dbReference type="GO" id="GO:0047617">
    <property type="term" value="F:fatty acyl-CoA hydrolase activity"/>
    <property type="evidence" value="ECO:0007669"/>
    <property type="project" value="InterPro"/>
</dbReference>
<feature type="domain" description="Thioesterase" evidence="3">
    <location>
        <begin position="66"/>
        <end position="139"/>
    </location>
</feature>
<dbReference type="PANTHER" id="PTHR21660">
    <property type="entry name" value="THIOESTERASE SUPERFAMILY MEMBER-RELATED"/>
    <property type="match status" value="1"/>
</dbReference>
<evidence type="ECO:0000313" key="4">
    <source>
        <dbReference type="EMBL" id="SCM67045.1"/>
    </source>
</evidence>
<reference evidence="5" key="1">
    <citation type="submission" date="2016-09" db="EMBL/GenBank/DDBJ databases">
        <authorList>
            <person name="Wibberg D."/>
        </authorList>
    </citation>
    <scope>NUCLEOTIDE SEQUENCE [LARGE SCALE GENOMIC DNA]</scope>
</reference>
<dbReference type="AlphaFoldDB" id="A0A1M4MZ37"/>
<dbReference type="PANTHER" id="PTHR21660:SF1">
    <property type="entry name" value="ACYL-COENZYME A THIOESTERASE 13"/>
    <property type="match status" value="1"/>
</dbReference>
<dbReference type="SUPFAM" id="SSF54637">
    <property type="entry name" value="Thioesterase/thiol ester dehydrase-isomerase"/>
    <property type="match status" value="1"/>
</dbReference>
<dbReference type="InterPro" id="IPR006683">
    <property type="entry name" value="Thioestr_dom"/>
</dbReference>
<dbReference type="Proteomes" id="UP000184085">
    <property type="component" value="Unassembled WGS sequence"/>
</dbReference>
<accession>A0A1M4MZ37</accession>
<protein>
    <submittedName>
        <fullName evidence="4">Thioesterase family protein</fullName>
    </submittedName>
</protein>
<dbReference type="Gene3D" id="3.10.129.10">
    <property type="entry name" value="Hotdog Thioesterase"/>
    <property type="match status" value="1"/>
</dbReference>
<sequence>MTKHAMPNDVPLSPERSGLENLVRIINGESPAPAIWAVMGHRMIHAAHGTVTLRGIPGPDHTNLVGTTHGGWYATLLDSALGGAVNSTGKAGEHSLTLELKVNIIRPIPVGMEVEAVGEVDHAGRRTGVAHARITGVEDGKLYATASTTMLTIS</sequence>
<dbReference type="InterPro" id="IPR039298">
    <property type="entry name" value="ACOT13"/>
</dbReference>
<evidence type="ECO:0000313" key="5">
    <source>
        <dbReference type="Proteomes" id="UP000184085"/>
    </source>
</evidence>
<dbReference type="InterPro" id="IPR029069">
    <property type="entry name" value="HotDog_dom_sf"/>
</dbReference>
<keyword evidence="5" id="KW-1185">Reference proteome</keyword>
<dbReference type="EMBL" id="FMJB01000041">
    <property type="protein sequence ID" value="SCM67045.1"/>
    <property type="molecule type" value="Genomic_DNA"/>
</dbReference>
<dbReference type="CDD" id="cd03443">
    <property type="entry name" value="PaaI_thioesterase"/>
    <property type="match status" value="1"/>
</dbReference>